<evidence type="ECO:0000256" key="1">
    <source>
        <dbReference type="SAM" id="SignalP"/>
    </source>
</evidence>
<name>A0A137NQD7_CONC2</name>
<organism evidence="2 3">
    <name type="scientific">Conidiobolus coronatus (strain ATCC 28846 / CBS 209.66 / NRRL 28638)</name>
    <name type="common">Delacroixia coronata</name>
    <dbReference type="NCBI Taxonomy" id="796925"/>
    <lineage>
        <taxon>Eukaryota</taxon>
        <taxon>Fungi</taxon>
        <taxon>Fungi incertae sedis</taxon>
        <taxon>Zoopagomycota</taxon>
        <taxon>Entomophthoromycotina</taxon>
        <taxon>Entomophthoromycetes</taxon>
        <taxon>Entomophthorales</taxon>
        <taxon>Ancylistaceae</taxon>
        <taxon>Conidiobolus</taxon>
    </lineage>
</organism>
<reference evidence="2 3" key="1">
    <citation type="journal article" date="2015" name="Genome Biol. Evol.">
        <title>Phylogenomic analyses indicate that early fungi evolved digesting cell walls of algal ancestors of land plants.</title>
        <authorList>
            <person name="Chang Y."/>
            <person name="Wang S."/>
            <person name="Sekimoto S."/>
            <person name="Aerts A.L."/>
            <person name="Choi C."/>
            <person name="Clum A."/>
            <person name="LaButti K.M."/>
            <person name="Lindquist E.A."/>
            <person name="Yee Ngan C."/>
            <person name="Ohm R.A."/>
            <person name="Salamov A.A."/>
            <person name="Grigoriev I.V."/>
            <person name="Spatafora J.W."/>
            <person name="Berbee M.L."/>
        </authorList>
    </citation>
    <scope>NUCLEOTIDE SEQUENCE [LARGE SCALE GENOMIC DNA]</scope>
    <source>
        <strain evidence="2 3">NRRL 28638</strain>
    </source>
</reference>
<keyword evidence="3" id="KW-1185">Reference proteome</keyword>
<gene>
    <name evidence="2" type="ORF">CONCODRAFT_152834</name>
</gene>
<dbReference type="EMBL" id="KQ965062">
    <property type="protein sequence ID" value="KXN64924.1"/>
    <property type="molecule type" value="Genomic_DNA"/>
</dbReference>
<feature type="chain" id="PRO_5007293962" evidence="1">
    <location>
        <begin position="24"/>
        <end position="104"/>
    </location>
</feature>
<dbReference type="Gene3D" id="3.30.10.10">
    <property type="entry name" value="Trypsin Inhibitor V, subunit A"/>
    <property type="match status" value="1"/>
</dbReference>
<evidence type="ECO:0000313" key="2">
    <source>
        <dbReference type="EMBL" id="KXN64924.1"/>
    </source>
</evidence>
<accession>A0A137NQD7</accession>
<dbReference type="OrthoDB" id="10013825at2759"/>
<protein>
    <submittedName>
        <fullName evidence="2">Uncharacterized protein</fullName>
    </submittedName>
</protein>
<dbReference type="AlphaFoldDB" id="A0A137NQD7"/>
<proteinExistence type="predicted"/>
<dbReference type="Proteomes" id="UP000070444">
    <property type="component" value="Unassembled WGS sequence"/>
</dbReference>
<sequence length="104" mass="11260">MIIEMSLKLLKLATLSLIAYVIPINTESSDSCNSSQYQFLKGSVYNSGTNTFTGNGVNFNAGGLPQDARIRIPGRIFTADYVESRLNIRADVDGTCAVVEVYCG</sequence>
<keyword evidence="1" id="KW-0732">Signal</keyword>
<evidence type="ECO:0000313" key="3">
    <source>
        <dbReference type="Proteomes" id="UP000070444"/>
    </source>
</evidence>
<feature type="signal peptide" evidence="1">
    <location>
        <begin position="1"/>
        <end position="23"/>
    </location>
</feature>